<sequence>MQVFKRLSNLQRIIGSTVRRQDRMCKSESCLKSDNQRQSKTACYSSINTLFHWQYLNGSRGDIIGYRSCSSLSVSSLYSTSLSGYNLQDLIILRMASFIYCFVE</sequence>
<gene>
    <name evidence="1" type="ORF">O6H91_05G128800</name>
</gene>
<comment type="caution">
    <text evidence="1">The sequence shown here is derived from an EMBL/GenBank/DDBJ whole genome shotgun (WGS) entry which is preliminary data.</text>
</comment>
<organism evidence="1 2">
    <name type="scientific">Diphasiastrum complanatum</name>
    <name type="common">Issler's clubmoss</name>
    <name type="synonym">Lycopodium complanatum</name>
    <dbReference type="NCBI Taxonomy" id="34168"/>
    <lineage>
        <taxon>Eukaryota</taxon>
        <taxon>Viridiplantae</taxon>
        <taxon>Streptophyta</taxon>
        <taxon>Embryophyta</taxon>
        <taxon>Tracheophyta</taxon>
        <taxon>Lycopodiopsida</taxon>
        <taxon>Lycopodiales</taxon>
        <taxon>Lycopodiaceae</taxon>
        <taxon>Lycopodioideae</taxon>
        <taxon>Diphasiastrum</taxon>
    </lineage>
</organism>
<name>A0ACC2DTN5_DIPCM</name>
<keyword evidence="2" id="KW-1185">Reference proteome</keyword>
<evidence type="ECO:0000313" key="2">
    <source>
        <dbReference type="Proteomes" id="UP001162992"/>
    </source>
</evidence>
<dbReference type="Proteomes" id="UP001162992">
    <property type="component" value="Chromosome 5"/>
</dbReference>
<protein>
    <submittedName>
        <fullName evidence="1">Uncharacterized protein</fullName>
    </submittedName>
</protein>
<evidence type="ECO:0000313" key="1">
    <source>
        <dbReference type="EMBL" id="KAJ7557497.1"/>
    </source>
</evidence>
<proteinExistence type="predicted"/>
<accession>A0ACC2DTN5</accession>
<reference evidence="2" key="1">
    <citation type="journal article" date="2024" name="Proc. Natl. Acad. Sci. U.S.A.">
        <title>Extraordinary preservation of gene collinearity over three hundred million years revealed in homosporous lycophytes.</title>
        <authorList>
            <person name="Li C."/>
            <person name="Wickell D."/>
            <person name="Kuo L.Y."/>
            <person name="Chen X."/>
            <person name="Nie B."/>
            <person name="Liao X."/>
            <person name="Peng D."/>
            <person name="Ji J."/>
            <person name="Jenkins J."/>
            <person name="Williams M."/>
            <person name="Shu S."/>
            <person name="Plott C."/>
            <person name="Barry K."/>
            <person name="Rajasekar S."/>
            <person name="Grimwood J."/>
            <person name="Han X."/>
            <person name="Sun S."/>
            <person name="Hou Z."/>
            <person name="He W."/>
            <person name="Dai G."/>
            <person name="Sun C."/>
            <person name="Schmutz J."/>
            <person name="Leebens-Mack J.H."/>
            <person name="Li F.W."/>
            <person name="Wang L."/>
        </authorList>
    </citation>
    <scope>NUCLEOTIDE SEQUENCE [LARGE SCALE GENOMIC DNA]</scope>
    <source>
        <strain evidence="2">cv. PW_Plant_1</strain>
    </source>
</reference>
<dbReference type="EMBL" id="CM055096">
    <property type="protein sequence ID" value="KAJ7557497.1"/>
    <property type="molecule type" value="Genomic_DNA"/>
</dbReference>